<sequence>MSARRIAVVSAGLSNPSSTRMLADRLAAATERELGARGEEVRIDVVELRDLAHDITNDLLTGFAPPALETAVNTVISADGLIAVTPIFSTSYSGLFKSFIDILDPDALTGMPVLIGANAGTPRHSLALDYAIRPLFTYLHAEPVSTGVFAASGDWGAQADQIAPLAARVERAAREFADAVTRRAPAAVADPFDPAGYLGEGRSFGHLLGGLAGE</sequence>
<dbReference type="InterPro" id="IPR051814">
    <property type="entry name" value="NAD(P)H-dep_FMN_reductase"/>
</dbReference>
<dbReference type="NCBIfam" id="TIGR04037">
    <property type="entry name" value="LLM_duo_CE1759"/>
    <property type="match status" value="1"/>
</dbReference>
<keyword evidence="6" id="KW-1185">Reference proteome</keyword>
<keyword evidence="2" id="KW-0288">FMN</keyword>
<dbReference type="Pfam" id="PF03358">
    <property type="entry name" value="FMN_red"/>
    <property type="match status" value="1"/>
</dbReference>
<dbReference type="InterPro" id="IPR023932">
    <property type="entry name" value="CE1759_FMN_reduct"/>
</dbReference>
<dbReference type="InterPro" id="IPR029039">
    <property type="entry name" value="Flavoprotein-like_sf"/>
</dbReference>
<dbReference type="SUPFAM" id="SSF52218">
    <property type="entry name" value="Flavoproteins"/>
    <property type="match status" value="1"/>
</dbReference>
<evidence type="ECO:0000256" key="2">
    <source>
        <dbReference type="ARBA" id="ARBA00022643"/>
    </source>
</evidence>
<keyword evidence="1" id="KW-0285">Flavoprotein</keyword>
<dbReference type="RefSeq" id="WP_191718086.1">
    <property type="nucleotide sequence ID" value="NZ_JACSQP010000003.1"/>
</dbReference>
<organism evidence="5 6">
    <name type="scientific">Microbacterium pullorum</name>
    <dbReference type="NCBI Taxonomy" id="2762236"/>
    <lineage>
        <taxon>Bacteria</taxon>
        <taxon>Bacillati</taxon>
        <taxon>Actinomycetota</taxon>
        <taxon>Actinomycetes</taxon>
        <taxon>Micrococcales</taxon>
        <taxon>Microbacteriaceae</taxon>
        <taxon>Microbacterium</taxon>
    </lineage>
</organism>
<dbReference type="PANTHER" id="PTHR43408:SF2">
    <property type="entry name" value="FMN REDUCTASE (NADPH)"/>
    <property type="match status" value="1"/>
</dbReference>
<dbReference type="InterPro" id="IPR005025">
    <property type="entry name" value="FMN_Rdtase-like_dom"/>
</dbReference>
<protein>
    <submittedName>
        <fullName evidence="5">FMN reductase</fullName>
    </submittedName>
</protein>
<evidence type="ECO:0000256" key="1">
    <source>
        <dbReference type="ARBA" id="ARBA00022630"/>
    </source>
</evidence>
<gene>
    <name evidence="5" type="ORF">H9651_05230</name>
</gene>
<dbReference type="PANTHER" id="PTHR43408">
    <property type="entry name" value="FMN REDUCTASE (NADPH)"/>
    <property type="match status" value="1"/>
</dbReference>
<dbReference type="EMBL" id="JACSQP010000003">
    <property type="protein sequence ID" value="MBD7957029.1"/>
    <property type="molecule type" value="Genomic_DNA"/>
</dbReference>
<feature type="domain" description="NADPH-dependent FMN reductase-like" evidence="4">
    <location>
        <begin position="5"/>
        <end position="155"/>
    </location>
</feature>
<evidence type="ECO:0000313" key="6">
    <source>
        <dbReference type="Proteomes" id="UP000648352"/>
    </source>
</evidence>
<evidence type="ECO:0000259" key="4">
    <source>
        <dbReference type="Pfam" id="PF03358"/>
    </source>
</evidence>
<evidence type="ECO:0000313" key="5">
    <source>
        <dbReference type="EMBL" id="MBD7957029.1"/>
    </source>
</evidence>
<comment type="caution">
    <text evidence="5">The sequence shown here is derived from an EMBL/GenBank/DDBJ whole genome shotgun (WGS) entry which is preliminary data.</text>
</comment>
<evidence type="ECO:0000256" key="3">
    <source>
        <dbReference type="ARBA" id="ARBA00023002"/>
    </source>
</evidence>
<dbReference type="Gene3D" id="3.40.50.360">
    <property type="match status" value="1"/>
</dbReference>
<accession>A0ABR8S1R4</accession>
<keyword evidence="3" id="KW-0560">Oxidoreductase</keyword>
<name>A0ABR8S1R4_9MICO</name>
<dbReference type="Proteomes" id="UP000648352">
    <property type="component" value="Unassembled WGS sequence"/>
</dbReference>
<reference evidence="5 6" key="1">
    <citation type="submission" date="2020-08" db="EMBL/GenBank/DDBJ databases">
        <title>A Genomic Blueprint of the Chicken Gut Microbiome.</title>
        <authorList>
            <person name="Gilroy R."/>
            <person name="Ravi A."/>
            <person name="Getino M."/>
            <person name="Pursley I."/>
            <person name="Horton D.L."/>
            <person name="Alikhan N.-F."/>
            <person name="Baker D."/>
            <person name="Gharbi K."/>
            <person name="Hall N."/>
            <person name="Watson M."/>
            <person name="Adriaenssens E.M."/>
            <person name="Foster-Nyarko E."/>
            <person name="Jarju S."/>
            <person name="Secka A."/>
            <person name="Antonio M."/>
            <person name="Oren A."/>
            <person name="Chaudhuri R."/>
            <person name="La Ragione R.M."/>
            <person name="Hildebrand F."/>
            <person name="Pallen M.J."/>
        </authorList>
    </citation>
    <scope>NUCLEOTIDE SEQUENCE [LARGE SCALE GENOMIC DNA]</scope>
    <source>
        <strain evidence="5 6">Sa4CUA7</strain>
    </source>
</reference>
<proteinExistence type="predicted"/>